<dbReference type="RefSeq" id="WP_267636750.1">
    <property type="nucleotide sequence ID" value="NZ_JAODIY010000005.1"/>
</dbReference>
<feature type="domain" description="Histidine kinase" evidence="6">
    <location>
        <begin position="193"/>
        <end position="386"/>
    </location>
</feature>
<comment type="catalytic activity">
    <reaction evidence="1">
        <text>ATP + protein L-histidine = ADP + protein N-phospho-L-histidine.</text>
        <dbReference type="EC" id="2.7.13.3"/>
    </reaction>
</comment>
<dbReference type="EC" id="2.7.13.3" evidence="2"/>
<keyword evidence="4 7" id="KW-0418">Kinase</keyword>
<dbReference type="InterPro" id="IPR003594">
    <property type="entry name" value="HATPase_dom"/>
</dbReference>
<evidence type="ECO:0000313" key="7">
    <source>
        <dbReference type="EMBL" id="MFC7127116.1"/>
    </source>
</evidence>
<keyword evidence="5" id="KW-0902">Two-component regulatory system</keyword>
<evidence type="ECO:0000256" key="1">
    <source>
        <dbReference type="ARBA" id="ARBA00000085"/>
    </source>
</evidence>
<gene>
    <name evidence="7" type="ORF">ACFQJ7_13975</name>
</gene>
<dbReference type="InterPro" id="IPR036890">
    <property type="entry name" value="HATPase_C_sf"/>
</dbReference>
<reference evidence="7 8" key="1">
    <citation type="journal article" date="2014" name="Int. J. Syst. Evol. Microbiol.">
        <title>Complete genome sequence of Corynebacterium casei LMG S-19264T (=DSM 44701T), isolated from a smear-ripened cheese.</title>
        <authorList>
            <consortium name="US DOE Joint Genome Institute (JGI-PGF)"/>
            <person name="Walter F."/>
            <person name="Albersmeier A."/>
            <person name="Kalinowski J."/>
            <person name="Ruckert C."/>
        </authorList>
    </citation>
    <scope>NUCLEOTIDE SEQUENCE [LARGE SCALE GENOMIC DNA]</scope>
    <source>
        <strain evidence="7 8">CGMCC 4.7215</strain>
    </source>
</reference>
<evidence type="ECO:0000256" key="4">
    <source>
        <dbReference type="ARBA" id="ARBA00022777"/>
    </source>
</evidence>
<dbReference type="SUPFAM" id="SSF47384">
    <property type="entry name" value="Homodimeric domain of signal transducing histidine kinase"/>
    <property type="match status" value="1"/>
</dbReference>
<dbReference type="InterPro" id="IPR036097">
    <property type="entry name" value="HisK_dim/P_sf"/>
</dbReference>
<dbReference type="CDD" id="cd00082">
    <property type="entry name" value="HisKA"/>
    <property type="match status" value="1"/>
</dbReference>
<dbReference type="InterPro" id="IPR003661">
    <property type="entry name" value="HisK_dim/P_dom"/>
</dbReference>
<organism evidence="7 8">
    <name type="scientific">Halovenus rubra</name>
    <dbReference type="NCBI Taxonomy" id="869890"/>
    <lineage>
        <taxon>Archaea</taxon>
        <taxon>Methanobacteriati</taxon>
        <taxon>Methanobacteriota</taxon>
        <taxon>Stenosarchaea group</taxon>
        <taxon>Halobacteria</taxon>
        <taxon>Halobacteriales</taxon>
        <taxon>Haloarculaceae</taxon>
        <taxon>Halovenus</taxon>
    </lineage>
</organism>
<dbReference type="InterPro" id="IPR005467">
    <property type="entry name" value="His_kinase_dom"/>
</dbReference>
<dbReference type="SMART" id="SM00387">
    <property type="entry name" value="HATPase_c"/>
    <property type="match status" value="1"/>
</dbReference>
<dbReference type="EMBL" id="JBHSZQ010000049">
    <property type="protein sequence ID" value="MFC7127116.1"/>
    <property type="molecule type" value="Genomic_DNA"/>
</dbReference>
<evidence type="ECO:0000313" key="8">
    <source>
        <dbReference type="Proteomes" id="UP001596414"/>
    </source>
</evidence>
<dbReference type="InterPro" id="IPR050736">
    <property type="entry name" value="Sensor_HK_Regulatory"/>
</dbReference>
<dbReference type="Proteomes" id="UP001596414">
    <property type="component" value="Unassembled WGS sequence"/>
</dbReference>
<comment type="caution">
    <text evidence="7">The sequence shown here is derived from an EMBL/GenBank/DDBJ whole genome shotgun (WGS) entry which is preliminary data.</text>
</comment>
<dbReference type="PANTHER" id="PTHR43711:SF1">
    <property type="entry name" value="HISTIDINE KINASE 1"/>
    <property type="match status" value="1"/>
</dbReference>
<proteinExistence type="predicted"/>
<dbReference type="PANTHER" id="PTHR43711">
    <property type="entry name" value="TWO-COMPONENT HISTIDINE KINASE"/>
    <property type="match status" value="1"/>
</dbReference>
<dbReference type="GO" id="GO:0004673">
    <property type="term" value="F:protein histidine kinase activity"/>
    <property type="evidence" value="ECO:0007669"/>
    <property type="project" value="UniProtKB-EC"/>
</dbReference>
<evidence type="ECO:0000259" key="6">
    <source>
        <dbReference type="PROSITE" id="PS50109"/>
    </source>
</evidence>
<evidence type="ECO:0000256" key="5">
    <source>
        <dbReference type="ARBA" id="ARBA00023012"/>
    </source>
</evidence>
<evidence type="ECO:0000256" key="3">
    <source>
        <dbReference type="ARBA" id="ARBA00022679"/>
    </source>
</evidence>
<dbReference type="Gene3D" id="3.30.565.10">
    <property type="entry name" value="Histidine kinase-like ATPase, C-terminal domain"/>
    <property type="match status" value="1"/>
</dbReference>
<dbReference type="PROSITE" id="PS50109">
    <property type="entry name" value="HIS_KIN"/>
    <property type="match status" value="1"/>
</dbReference>
<accession>A0ABD5XBU5</accession>
<dbReference type="GO" id="GO:0000160">
    <property type="term" value="P:phosphorelay signal transduction system"/>
    <property type="evidence" value="ECO:0007669"/>
    <property type="project" value="UniProtKB-KW"/>
</dbReference>
<keyword evidence="3" id="KW-0808">Transferase</keyword>
<dbReference type="SUPFAM" id="SSF55874">
    <property type="entry name" value="ATPase domain of HSP90 chaperone/DNA topoisomerase II/histidine kinase"/>
    <property type="match status" value="1"/>
</dbReference>
<dbReference type="AlphaFoldDB" id="A0ABD5XBU5"/>
<name>A0ABD5XBU5_9EURY</name>
<protein>
    <recommendedName>
        <fullName evidence="2">histidine kinase</fullName>
        <ecNumber evidence="2">2.7.13.3</ecNumber>
    </recommendedName>
</protein>
<dbReference type="Pfam" id="PF02518">
    <property type="entry name" value="HATPase_c"/>
    <property type="match status" value="1"/>
</dbReference>
<sequence length="386" mass="41467">MDGDHCNETPPEHGHSDRWPTWLCETVDTVHTVLDEAHSPAALGTSLVDSLITVSGVGFVWVGTERGSTLRVRSGPSTTSLPSTLEPDGETLTGVVEASGDVWTGAETDHSDVSRVVAAAGADIDRYASFVAIPLHGDKGKYGVFHLYLDSSDRTHEETLSSVGSAIGRRIDAFETASQLTRERKRLESLRSLVSHDLSNPLNVASGRVELASIDEDTSHLDTVEAALTEVDELMKRGVSLVEVGHPVEETEELSLASLAQDCWSDVNTQQHDLAVEDFQFVGERARVRVLLNELLENASLHSDDTMTVEVGPLSESVGFYVADSGPGIPADEREYVIDAGYTTCPDRTGVGLSIATEVAGAHGWDITVGAGDREGTRVEIVVSHW</sequence>
<evidence type="ECO:0000256" key="2">
    <source>
        <dbReference type="ARBA" id="ARBA00012438"/>
    </source>
</evidence>